<dbReference type="AlphaFoldDB" id="A0A1I1GLW3"/>
<dbReference type="InterPro" id="IPR008254">
    <property type="entry name" value="Flavodoxin/NO_synth"/>
</dbReference>
<sequence length="151" mass="15717">MAAIQILVGSVYGGALEVAEGAAQAASNAGHQVNLTEMPNSNQLLQADQLLLVTSTTGSGELPESLLPLYEELSKQPPNLAGLPYAVIALGDSSYGDSFCAAGKLMDATFADLGAKRSLPLLELDALEFFDASEGADEWISAWVQKVSETG</sequence>
<accession>A0A1I1GLW3</accession>
<evidence type="ECO:0000259" key="5">
    <source>
        <dbReference type="PROSITE" id="PS50902"/>
    </source>
</evidence>
<dbReference type="GO" id="GO:0005829">
    <property type="term" value="C:cytosol"/>
    <property type="evidence" value="ECO:0007669"/>
    <property type="project" value="TreeGrafter"/>
</dbReference>
<protein>
    <submittedName>
        <fullName evidence="6">Flavodoxin</fullName>
    </submittedName>
</protein>
<gene>
    <name evidence="6" type="ORF">SAMN05660443_1498</name>
</gene>
<dbReference type="Gene3D" id="3.40.50.360">
    <property type="match status" value="1"/>
</dbReference>
<dbReference type="InterPro" id="IPR001094">
    <property type="entry name" value="Flavdoxin-like"/>
</dbReference>
<keyword evidence="4" id="KW-0249">Electron transport</keyword>
<dbReference type="GO" id="GO:0016491">
    <property type="term" value="F:oxidoreductase activity"/>
    <property type="evidence" value="ECO:0007669"/>
    <property type="project" value="TreeGrafter"/>
</dbReference>
<keyword evidence="7" id="KW-1185">Reference proteome</keyword>
<dbReference type="GO" id="GO:0010181">
    <property type="term" value="F:FMN binding"/>
    <property type="evidence" value="ECO:0007669"/>
    <property type="project" value="InterPro"/>
</dbReference>
<keyword evidence="2" id="KW-0285">Flavoprotein</keyword>
<dbReference type="PROSITE" id="PS50902">
    <property type="entry name" value="FLAVODOXIN_LIKE"/>
    <property type="match status" value="1"/>
</dbReference>
<dbReference type="GO" id="GO:0050660">
    <property type="term" value="F:flavin adenine dinucleotide binding"/>
    <property type="evidence" value="ECO:0007669"/>
    <property type="project" value="TreeGrafter"/>
</dbReference>
<dbReference type="PANTHER" id="PTHR19384">
    <property type="entry name" value="NITRIC OXIDE SYNTHASE-RELATED"/>
    <property type="match status" value="1"/>
</dbReference>
<dbReference type="STRING" id="1122252.SAMN05660443_1498"/>
<dbReference type="EMBL" id="FOLH01000003">
    <property type="protein sequence ID" value="SFC12242.1"/>
    <property type="molecule type" value="Genomic_DNA"/>
</dbReference>
<evidence type="ECO:0000256" key="1">
    <source>
        <dbReference type="ARBA" id="ARBA00001917"/>
    </source>
</evidence>
<dbReference type="PANTHER" id="PTHR19384:SF128">
    <property type="entry name" value="NADPH OXIDOREDUCTASE A"/>
    <property type="match status" value="1"/>
</dbReference>
<organism evidence="6 7">
    <name type="scientific">Marinospirillum celere</name>
    <dbReference type="NCBI Taxonomy" id="1122252"/>
    <lineage>
        <taxon>Bacteria</taxon>
        <taxon>Pseudomonadati</taxon>
        <taxon>Pseudomonadota</taxon>
        <taxon>Gammaproteobacteria</taxon>
        <taxon>Oceanospirillales</taxon>
        <taxon>Oceanospirillaceae</taxon>
        <taxon>Marinospirillum</taxon>
    </lineage>
</organism>
<dbReference type="PRINTS" id="PR00369">
    <property type="entry name" value="FLAVODOXIN"/>
</dbReference>
<dbReference type="Proteomes" id="UP000199058">
    <property type="component" value="Unassembled WGS sequence"/>
</dbReference>
<keyword evidence="4" id="KW-0813">Transport</keyword>
<reference evidence="6 7" key="1">
    <citation type="submission" date="2016-10" db="EMBL/GenBank/DDBJ databases">
        <authorList>
            <person name="de Groot N.N."/>
        </authorList>
    </citation>
    <scope>NUCLEOTIDE SEQUENCE [LARGE SCALE GENOMIC DNA]</scope>
    <source>
        <strain evidence="6 7">DSM 18438</strain>
    </source>
</reference>
<dbReference type="InterPro" id="IPR029039">
    <property type="entry name" value="Flavoprotein-like_sf"/>
</dbReference>
<evidence type="ECO:0000256" key="3">
    <source>
        <dbReference type="ARBA" id="ARBA00022643"/>
    </source>
</evidence>
<dbReference type="Pfam" id="PF00258">
    <property type="entry name" value="Flavodoxin_1"/>
    <property type="match status" value="1"/>
</dbReference>
<dbReference type="SUPFAM" id="SSF52218">
    <property type="entry name" value="Flavoproteins"/>
    <property type="match status" value="1"/>
</dbReference>
<evidence type="ECO:0000313" key="6">
    <source>
        <dbReference type="EMBL" id="SFC12242.1"/>
    </source>
</evidence>
<feature type="domain" description="Flavodoxin-like" evidence="5">
    <location>
        <begin position="4"/>
        <end position="148"/>
    </location>
</feature>
<evidence type="ECO:0000313" key="7">
    <source>
        <dbReference type="Proteomes" id="UP000199058"/>
    </source>
</evidence>
<keyword evidence="3" id="KW-0288">FMN</keyword>
<dbReference type="RefSeq" id="WP_177203505.1">
    <property type="nucleotide sequence ID" value="NZ_FOLH01000003.1"/>
</dbReference>
<proteinExistence type="predicted"/>
<evidence type="ECO:0000256" key="4">
    <source>
        <dbReference type="ARBA" id="ARBA00022982"/>
    </source>
</evidence>
<evidence type="ECO:0000256" key="2">
    <source>
        <dbReference type="ARBA" id="ARBA00022630"/>
    </source>
</evidence>
<name>A0A1I1GLW3_9GAMM</name>
<comment type="cofactor">
    <cofactor evidence="1">
        <name>FMN</name>
        <dbReference type="ChEBI" id="CHEBI:58210"/>
    </cofactor>
</comment>